<reference evidence="6 7" key="1">
    <citation type="submission" date="2024-04" db="EMBL/GenBank/DDBJ databases">
        <title>Phyllosticta paracitricarpa is synonymous to the EU quarantine fungus P. citricarpa based on phylogenomic analyses.</title>
        <authorList>
            <consortium name="Lawrence Berkeley National Laboratory"/>
            <person name="Van ingen-buijs V.A."/>
            <person name="Van westerhoven A.C."/>
            <person name="Haridas S."/>
            <person name="Skiadas P."/>
            <person name="Martin F."/>
            <person name="Groenewald J.Z."/>
            <person name="Crous P.W."/>
            <person name="Seidl M.F."/>
        </authorList>
    </citation>
    <scope>NUCLEOTIDE SEQUENCE [LARGE SCALE GENOMIC DNA]</scope>
    <source>
        <strain evidence="6 7">CBS 141358</strain>
    </source>
</reference>
<dbReference type="PANTHER" id="PTHR45626">
    <property type="entry name" value="TRANSCRIPTION TERMINATION FACTOR 2-RELATED"/>
    <property type="match status" value="1"/>
</dbReference>
<feature type="region of interest" description="Disordered" evidence="4">
    <location>
        <begin position="539"/>
        <end position="564"/>
    </location>
</feature>
<gene>
    <name evidence="6" type="ORF">JOL62DRAFT_613669</name>
</gene>
<keyword evidence="1" id="KW-0547">Nucleotide-binding</keyword>
<comment type="caution">
    <text evidence="6">The sequence shown here is derived from an EMBL/GenBank/DDBJ whole genome shotgun (WGS) entry which is preliminary data.</text>
</comment>
<feature type="compositionally biased region" description="Acidic residues" evidence="4">
    <location>
        <begin position="550"/>
        <end position="563"/>
    </location>
</feature>
<dbReference type="GO" id="GO:0016787">
    <property type="term" value="F:hydrolase activity"/>
    <property type="evidence" value="ECO:0007669"/>
    <property type="project" value="UniProtKB-KW"/>
</dbReference>
<dbReference type="Pfam" id="PF00176">
    <property type="entry name" value="SNF2-rel_dom"/>
    <property type="match status" value="1"/>
</dbReference>
<keyword evidence="3" id="KW-0067">ATP-binding</keyword>
<dbReference type="InterPro" id="IPR050628">
    <property type="entry name" value="SNF2_RAD54_helicase_TF"/>
</dbReference>
<proteinExistence type="predicted"/>
<dbReference type="SUPFAM" id="SSF52540">
    <property type="entry name" value="P-loop containing nucleoside triphosphate hydrolases"/>
    <property type="match status" value="1"/>
</dbReference>
<accession>A0ABR1N3C4</accession>
<dbReference type="EMBL" id="JBBPBF010000024">
    <property type="protein sequence ID" value="KAK7609359.1"/>
    <property type="molecule type" value="Genomic_DNA"/>
</dbReference>
<keyword evidence="2 6" id="KW-0378">Hydrolase</keyword>
<evidence type="ECO:0000313" key="6">
    <source>
        <dbReference type="EMBL" id="KAK7609359.1"/>
    </source>
</evidence>
<evidence type="ECO:0000259" key="5">
    <source>
        <dbReference type="Pfam" id="PF00176"/>
    </source>
</evidence>
<dbReference type="InterPro" id="IPR000330">
    <property type="entry name" value="SNF2_N"/>
</dbReference>
<protein>
    <submittedName>
        <fullName evidence="6">P-loop containing nucleoside triphosphate hydrolase protein</fullName>
    </submittedName>
</protein>
<evidence type="ECO:0000256" key="4">
    <source>
        <dbReference type="SAM" id="MobiDB-lite"/>
    </source>
</evidence>
<name>A0ABR1N3C4_9PEZI</name>
<keyword evidence="7" id="KW-1185">Reference proteome</keyword>
<feature type="domain" description="SNF2 N-terminal" evidence="5">
    <location>
        <begin position="390"/>
        <end position="630"/>
    </location>
</feature>
<dbReference type="Gene3D" id="3.40.50.300">
    <property type="entry name" value="P-loop containing nucleotide triphosphate hydrolases"/>
    <property type="match status" value="1"/>
</dbReference>
<feature type="region of interest" description="Disordered" evidence="4">
    <location>
        <begin position="1"/>
        <end position="24"/>
    </location>
</feature>
<sequence length="652" mass="72455">MIFTPSPASKNDPAAKKHERVSKASKANPIGASVLDLDKIIQNVPQTAGYLNIGAGYLQKIIRPPKIQGSSGSSGDKASIPKDVAGWIAEFIKHRDVLRGSKDGNFNINMKDIKWFLGKAQFGRVIRKLFDDESAKIPLPKLPPPYLPADKALIYFKDETSLGDVLRNHTRWAHLNVLFVVYRILGLLPSRCVTGAGSPDFKNALKILGLHPEGWTRGLCLLKFTIKDLKRDASQKSGQPTTPKFFTSEDRVASTSTSLMRIPSEDELRFRFDLDDAWMNKEMEIPTQARTDEERDKFQEKAAKAMQTAMKSLQSSIKVADNQRRPFLCALYETFGCEGIRYPEHRPGEDPLAAFKERANLNKTSAKPRTIEEACNRWSLKNSTRILKSHQVLSLDWALRMITTLGTAYISSDVGLGKTTVAAALILKLLENRTADRVDLTRGSRPTYKPTLILIPRDGMLSLFEDLTAFPDITAHQWYGQPGNAIADHAIGTSVEELIGKLNSSDKYEPVTARQVVVTTYTKFRTMATYIDKSAKGKGKAVDVQPHADEPDEDAGDEEETEEYEGKYQNLVCHVKGRFGIVVLDQAHKAKNPLTRTHVSISRTYPDQLLGLTSTPIMQSPADLLGFVKLAWQVAASRGLVNDIGVHPSRNS</sequence>
<organism evidence="6 7">
    <name type="scientific">Phyllosticta paracitricarpa</name>
    <dbReference type="NCBI Taxonomy" id="2016321"/>
    <lineage>
        <taxon>Eukaryota</taxon>
        <taxon>Fungi</taxon>
        <taxon>Dikarya</taxon>
        <taxon>Ascomycota</taxon>
        <taxon>Pezizomycotina</taxon>
        <taxon>Dothideomycetes</taxon>
        <taxon>Dothideomycetes incertae sedis</taxon>
        <taxon>Botryosphaeriales</taxon>
        <taxon>Phyllostictaceae</taxon>
        <taxon>Phyllosticta</taxon>
    </lineage>
</organism>
<evidence type="ECO:0000313" key="7">
    <source>
        <dbReference type="Proteomes" id="UP001367316"/>
    </source>
</evidence>
<dbReference type="Proteomes" id="UP001367316">
    <property type="component" value="Unassembled WGS sequence"/>
</dbReference>
<evidence type="ECO:0000256" key="3">
    <source>
        <dbReference type="ARBA" id="ARBA00022840"/>
    </source>
</evidence>
<dbReference type="InterPro" id="IPR027417">
    <property type="entry name" value="P-loop_NTPase"/>
</dbReference>
<evidence type="ECO:0000256" key="1">
    <source>
        <dbReference type="ARBA" id="ARBA00022741"/>
    </source>
</evidence>
<evidence type="ECO:0000256" key="2">
    <source>
        <dbReference type="ARBA" id="ARBA00022801"/>
    </source>
</evidence>